<protein>
    <submittedName>
        <fullName evidence="1">Uncharacterized protein</fullName>
    </submittedName>
</protein>
<evidence type="ECO:0000313" key="1">
    <source>
        <dbReference type="EMBL" id="CAD8079062.1"/>
    </source>
</evidence>
<dbReference type="EMBL" id="CAJJDM010000062">
    <property type="protein sequence ID" value="CAD8079062.1"/>
    <property type="molecule type" value="Genomic_DNA"/>
</dbReference>
<gene>
    <name evidence="1" type="ORF">PPRIM_AZ9-3.1.T0610103</name>
</gene>
<accession>A0A8S1MJH3</accession>
<dbReference type="Proteomes" id="UP000688137">
    <property type="component" value="Unassembled WGS sequence"/>
</dbReference>
<keyword evidence="2" id="KW-1185">Reference proteome</keyword>
<dbReference type="AlphaFoldDB" id="A0A8S1MJH3"/>
<sequence>MKLLDIHFLELLKHGSAEKVYKVQIIDLQLIDVIQPNSLTPQSYSINKRYLIKYIILKYQKLQLEKQYLKFLLESRDLIFGLAISKEHHVVQNIIYIYVKFQLLFDWLQSLEILSLLS</sequence>
<proteinExistence type="predicted"/>
<organism evidence="1 2">
    <name type="scientific">Paramecium primaurelia</name>
    <dbReference type="NCBI Taxonomy" id="5886"/>
    <lineage>
        <taxon>Eukaryota</taxon>
        <taxon>Sar</taxon>
        <taxon>Alveolata</taxon>
        <taxon>Ciliophora</taxon>
        <taxon>Intramacronucleata</taxon>
        <taxon>Oligohymenophorea</taxon>
        <taxon>Peniculida</taxon>
        <taxon>Parameciidae</taxon>
        <taxon>Paramecium</taxon>
    </lineage>
</organism>
<reference evidence="1" key="1">
    <citation type="submission" date="2021-01" db="EMBL/GenBank/DDBJ databases">
        <authorList>
            <consortium name="Genoscope - CEA"/>
            <person name="William W."/>
        </authorList>
    </citation>
    <scope>NUCLEOTIDE SEQUENCE</scope>
</reference>
<name>A0A8S1MJH3_PARPR</name>
<comment type="caution">
    <text evidence="1">The sequence shown here is derived from an EMBL/GenBank/DDBJ whole genome shotgun (WGS) entry which is preliminary data.</text>
</comment>
<evidence type="ECO:0000313" key="2">
    <source>
        <dbReference type="Proteomes" id="UP000688137"/>
    </source>
</evidence>